<dbReference type="PANTHER" id="PTHR43570:SF16">
    <property type="entry name" value="ALDEHYDE DEHYDROGENASE TYPE III, ISOFORM Q"/>
    <property type="match status" value="1"/>
</dbReference>
<evidence type="ECO:0000256" key="1">
    <source>
        <dbReference type="ARBA" id="ARBA00009986"/>
    </source>
</evidence>
<feature type="domain" description="Aldehyde dehydrogenase" evidence="6">
    <location>
        <begin position="7"/>
        <end position="439"/>
    </location>
</feature>
<dbReference type="InterPro" id="IPR016161">
    <property type="entry name" value="Ald_DH/histidinol_DH"/>
</dbReference>
<accession>A0ABR6WLH2</accession>
<evidence type="ECO:0000259" key="6">
    <source>
        <dbReference type="Pfam" id="PF00171"/>
    </source>
</evidence>
<proteinExistence type="inferred from homology"/>
<dbReference type="PIRSF" id="PIRSF036492">
    <property type="entry name" value="ALDH"/>
    <property type="match status" value="1"/>
</dbReference>
<keyword evidence="8" id="KW-1185">Reference proteome</keyword>
<feature type="active site" evidence="4">
    <location>
        <position position="219"/>
    </location>
</feature>
<evidence type="ECO:0000313" key="8">
    <source>
        <dbReference type="Proteomes" id="UP000653358"/>
    </source>
</evidence>
<evidence type="ECO:0000256" key="5">
    <source>
        <dbReference type="RuleBase" id="RU003345"/>
    </source>
</evidence>
<comment type="similarity">
    <text evidence="1 3 5">Belongs to the aldehyde dehydrogenase family.</text>
</comment>
<name>A0ABR6WLH2_9FIRM</name>
<protein>
    <recommendedName>
        <fullName evidence="3">Aldehyde dehydrogenase</fullName>
    </recommendedName>
</protein>
<dbReference type="InterPro" id="IPR012394">
    <property type="entry name" value="Aldehyde_DH_NAD(P)"/>
</dbReference>
<reference evidence="7 8" key="1">
    <citation type="journal article" date="2020" name="mSystems">
        <title>Defining Genomic and Predicted Metabolic Features of the Acetobacterium Genus.</title>
        <authorList>
            <person name="Ross D.E."/>
            <person name="Marshall C.W."/>
            <person name="Gulliver D."/>
            <person name="May H.D."/>
            <person name="Norman R.S."/>
        </authorList>
    </citation>
    <scope>NUCLEOTIDE SEQUENCE [LARGE SCALE GENOMIC DNA]</scope>
    <source>
        <strain evidence="7 8">DSM 9173</strain>
    </source>
</reference>
<evidence type="ECO:0000256" key="4">
    <source>
        <dbReference type="PROSITE-ProRule" id="PRU10007"/>
    </source>
</evidence>
<dbReference type="SUPFAM" id="SSF53720">
    <property type="entry name" value="ALDH-like"/>
    <property type="match status" value="1"/>
</dbReference>
<dbReference type="InterPro" id="IPR029510">
    <property type="entry name" value="Ald_DH_CS_GLU"/>
</dbReference>
<dbReference type="EMBL" id="WJBB01000010">
    <property type="protein sequence ID" value="MBC3797281.1"/>
    <property type="molecule type" value="Genomic_DNA"/>
</dbReference>
<gene>
    <name evidence="7" type="ORF">GH807_09495</name>
</gene>
<dbReference type="Gene3D" id="3.40.309.10">
    <property type="entry name" value="Aldehyde Dehydrogenase, Chain A, domain 2"/>
    <property type="match status" value="1"/>
</dbReference>
<dbReference type="InterPro" id="IPR015590">
    <property type="entry name" value="Aldehyde_DH_dom"/>
</dbReference>
<keyword evidence="2 3" id="KW-0560">Oxidoreductase</keyword>
<dbReference type="Gene3D" id="3.40.605.10">
    <property type="entry name" value="Aldehyde Dehydrogenase, Chain A, domain 1"/>
    <property type="match status" value="1"/>
</dbReference>
<evidence type="ECO:0000313" key="7">
    <source>
        <dbReference type="EMBL" id="MBC3797281.1"/>
    </source>
</evidence>
<dbReference type="PROSITE" id="PS00687">
    <property type="entry name" value="ALDEHYDE_DEHYDR_GLU"/>
    <property type="match status" value="1"/>
</dbReference>
<organism evidence="7 8">
    <name type="scientific">Acetobacterium tundrae</name>
    <dbReference type="NCBI Taxonomy" id="132932"/>
    <lineage>
        <taxon>Bacteria</taxon>
        <taxon>Bacillati</taxon>
        <taxon>Bacillota</taxon>
        <taxon>Clostridia</taxon>
        <taxon>Eubacteriales</taxon>
        <taxon>Eubacteriaceae</taxon>
        <taxon>Acetobacterium</taxon>
    </lineage>
</organism>
<evidence type="ECO:0000256" key="2">
    <source>
        <dbReference type="ARBA" id="ARBA00023002"/>
    </source>
</evidence>
<dbReference type="Proteomes" id="UP000653358">
    <property type="component" value="Unassembled WGS sequence"/>
</dbReference>
<dbReference type="CDD" id="cd07136">
    <property type="entry name" value="ALDH_YwdH-P39616"/>
    <property type="match status" value="1"/>
</dbReference>
<evidence type="ECO:0000256" key="3">
    <source>
        <dbReference type="PIRNR" id="PIRNR036492"/>
    </source>
</evidence>
<dbReference type="PANTHER" id="PTHR43570">
    <property type="entry name" value="ALDEHYDE DEHYDROGENASE"/>
    <property type="match status" value="1"/>
</dbReference>
<dbReference type="InterPro" id="IPR016163">
    <property type="entry name" value="Ald_DH_C"/>
</dbReference>
<dbReference type="Pfam" id="PF00171">
    <property type="entry name" value="Aldedh"/>
    <property type="match status" value="1"/>
</dbReference>
<sequence>MEVSMKEMTVAEVTGLLEVHHEYFDSQVTKNVAFRIDQLKKLKIGMLKYEQAMMDALKSDLGKHPVESYATEIGFVYRSITDTIRHIKKWAKPVRVKTPIFLMPSSSHTLYEPYGTVLIMGPYNYPLQLMLEPLVGVIAAGNCAVLKPSEIAPQVSRVVAEMINNTFDRNYISCVEGTVETNTFLINAKFDYIFFTGSAGVGRIVKEAAARNLVPSTLELGGKSPVIVDESANIKETARRIMWGKTLNAGQTCVAPDYVLVHDSVKDELICEMKNCLQLYYGNDIKHNNSYGRIINESHFDRITTMMEKDKAGIVFGGKSDRSDKFIEPTLIEISSWSAATMKEEIFGPVLPIISYEDIDSAIQDIKKLPKPLALYLFTTKMNVERKVISEISSGGVCINDVISHVANSNLPFGGVGNSGMGAYHGKQSFITFSHCKSILKKPHNINNTLAYPSYTEKKMMIIKKFLK</sequence>
<comment type="caution">
    <text evidence="7">The sequence shown here is derived from an EMBL/GenBank/DDBJ whole genome shotgun (WGS) entry which is preliminary data.</text>
</comment>
<dbReference type="InterPro" id="IPR016162">
    <property type="entry name" value="Ald_DH_N"/>
</dbReference>